<dbReference type="SUPFAM" id="SSF53067">
    <property type="entry name" value="Actin-like ATPase domain"/>
    <property type="match status" value="1"/>
</dbReference>
<comment type="cofactor">
    <cofactor evidence="1">
        <name>[4Fe-4S] cluster</name>
        <dbReference type="ChEBI" id="CHEBI:49883"/>
    </cofactor>
</comment>
<dbReference type="InterPro" id="IPR008275">
    <property type="entry name" value="CoA_E_activase_dom"/>
</dbReference>
<dbReference type="Proteomes" id="UP001154312">
    <property type="component" value="Unassembled WGS sequence"/>
</dbReference>
<dbReference type="GO" id="GO:0046872">
    <property type="term" value="F:metal ion binding"/>
    <property type="evidence" value="ECO:0007669"/>
    <property type="project" value="UniProtKB-KW"/>
</dbReference>
<evidence type="ECO:0000256" key="4">
    <source>
        <dbReference type="ARBA" id="ARBA00023014"/>
    </source>
</evidence>
<dbReference type="AlphaFoldDB" id="A0A9X4H982"/>
<dbReference type="Gene3D" id="3.30.420.40">
    <property type="match status" value="2"/>
</dbReference>
<dbReference type="RefSeq" id="WP_277445357.1">
    <property type="nucleotide sequence ID" value="NZ_JAKOAV010000045.1"/>
</dbReference>
<evidence type="ECO:0000256" key="1">
    <source>
        <dbReference type="ARBA" id="ARBA00001966"/>
    </source>
</evidence>
<proteinExistence type="predicted"/>
<evidence type="ECO:0000313" key="7">
    <source>
        <dbReference type="Proteomes" id="UP001154312"/>
    </source>
</evidence>
<sequence>MITAGVDVGNKYTKVVVVKDGKIVSKAMAATGFDPAGAADEAYAKAVSEAGIAKGDVQKVLATGAGAVEAKFANDTVTVVSADAKGAYALFPAGRTVIDVGAEEGRAIRLNDAGKIADFAVNEKCAAGAGSFTESMARALEVPLEEMGPLALKSDKSIPMNAQCVVFAESEVVSLVHQKTSKEDISKAVHDAISGRVVSMARRVGVEKELVMVGGVARNVGFVKCLENGLDGLKATVLDDPEYVSAIGAALLAAE</sequence>
<dbReference type="InterPro" id="IPR002731">
    <property type="entry name" value="ATPase_BadF"/>
</dbReference>
<dbReference type="PANTHER" id="PTHR32329">
    <property type="entry name" value="BIFUNCTIONAL PROTEIN [INCLUDES 2-HYDROXYACYL-COA DEHYDRATASE (N-TER) AND ITS ACTIVATOR DOMAIN (C_TERM)-RELATED"/>
    <property type="match status" value="1"/>
</dbReference>
<dbReference type="PANTHER" id="PTHR32329:SF2">
    <property type="entry name" value="BIFUNCTIONAL PROTEIN [INCLUDES 2-HYDROXYACYL-COA DEHYDRATASE (N-TER) AND ITS ACTIVATOR DOMAIN (C_TERM)"/>
    <property type="match status" value="1"/>
</dbReference>
<comment type="caution">
    <text evidence="6">The sequence shown here is derived from an EMBL/GenBank/DDBJ whole genome shotgun (WGS) entry which is preliminary data.</text>
</comment>
<organism evidence="6 7">
    <name type="scientific">Pelotomaculum isophthalicicum JI</name>
    <dbReference type="NCBI Taxonomy" id="947010"/>
    <lineage>
        <taxon>Bacteria</taxon>
        <taxon>Bacillati</taxon>
        <taxon>Bacillota</taxon>
        <taxon>Clostridia</taxon>
        <taxon>Eubacteriales</taxon>
        <taxon>Desulfotomaculaceae</taxon>
        <taxon>Pelotomaculum</taxon>
    </lineage>
</organism>
<protein>
    <submittedName>
        <fullName evidence="6">Acyl-CoA dehydratase activase</fullName>
    </submittedName>
</protein>
<dbReference type="CDD" id="cd24107">
    <property type="entry name" value="ASKHA_NBD_benz_CoA_BzdP"/>
    <property type="match status" value="1"/>
</dbReference>
<dbReference type="NCBIfam" id="TIGR00241">
    <property type="entry name" value="CoA_E_activ"/>
    <property type="match status" value="1"/>
</dbReference>
<name>A0A9X4H982_9FIRM</name>
<keyword evidence="2" id="KW-0479">Metal-binding</keyword>
<dbReference type="EMBL" id="JAKOAV010000045">
    <property type="protein sequence ID" value="MDF9409844.1"/>
    <property type="molecule type" value="Genomic_DNA"/>
</dbReference>
<evidence type="ECO:0000256" key="2">
    <source>
        <dbReference type="ARBA" id="ARBA00022723"/>
    </source>
</evidence>
<gene>
    <name evidence="6" type="ORF">L7E55_16065</name>
</gene>
<evidence type="ECO:0000256" key="3">
    <source>
        <dbReference type="ARBA" id="ARBA00023004"/>
    </source>
</evidence>
<accession>A0A9X4H982</accession>
<keyword evidence="3" id="KW-0408">Iron</keyword>
<evidence type="ECO:0000313" key="6">
    <source>
        <dbReference type="EMBL" id="MDF9409844.1"/>
    </source>
</evidence>
<dbReference type="Pfam" id="PF01869">
    <property type="entry name" value="BcrAD_BadFG"/>
    <property type="match status" value="1"/>
</dbReference>
<feature type="domain" description="ATPase BadF/BadG/BcrA/BcrD type" evidence="5">
    <location>
        <begin position="5"/>
        <end position="253"/>
    </location>
</feature>
<keyword evidence="7" id="KW-1185">Reference proteome</keyword>
<dbReference type="GO" id="GO:0051536">
    <property type="term" value="F:iron-sulfur cluster binding"/>
    <property type="evidence" value="ECO:0007669"/>
    <property type="project" value="UniProtKB-KW"/>
</dbReference>
<keyword evidence="4" id="KW-0411">Iron-sulfur</keyword>
<dbReference type="InterPro" id="IPR051805">
    <property type="entry name" value="Dehydratase_Activator_Redct"/>
</dbReference>
<dbReference type="InterPro" id="IPR043129">
    <property type="entry name" value="ATPase_NBD"/>
</dbReference>
<evidence type="ECO:0000259" key="5">
    <source>
        <dbReference type="Pfam" id="PF01869"/>
    </source>
</evidence>
<reference evidence="6" key="1">
    <citation type="submission" date="2022-02" db="EMBL/GenBank/DDBJ databases">
        <authorList>
            <person name="Leng L."/>
        </authorList>
    </citation>
    <scope>NUCLEOTIDE SEQUENCE</scope>
    <source>
        <strain evidence="6">JI</strain>
    </source>
</reference>